<evidence type="ECO:0000313" key="7">
    <source>
        <dbReference type="EMBL" id="KAF0852379.1"/>
    </source>
</evidence>
<dbReference type="FunFam" id="3.40.50.1100:FF:000007">
    <property type="entry name" value="L-threonine dehydratase catabolic TdcB"/>
    <property type="match status" value="1"/>
</dbReference>
<protein>
    <submittedName>
        <fullName evidence="7">Mitochondrial threonine dehydratase (Threonine ammonia-lyase)</fullName>
    </submittedName>
</protein>
<evidence type="ECO:0000256" key="2">
    <source>
        <dbReference type="ARBA" id="ARBA00010869"/>
    </source>
</evidence>
<evidence type="ECO:0000259" key="6">
    <source>
        <dbReference type="PROSITE" id="PS51671"/>
    </source>
</evidence>
<dbReference type="AlphaFoldDB" id="A0A8K0AJ51"/>
<dbReference type="PROSITE" id="PS51671">
    <property type="entry name" value="ACT"/>
    <property type="match status" value="1"/>
</dbReference>
<dbReference type="GO" id="GO:0003941">
    <property type="term" value="F:L-serine ammonia-lyase activity"/>
    <property type="evidence" value="ECO:0007669"/>
    <property type="project" value="TreeGrafter"/>
</dbReference>
<dbReference type="OrthoDB" id="4418812at2759"/>
<feature type="compositionally biased region" description="Low complexity" evidence="5">
    <location>
        <begin position="25"/>
        <end position="45"/>
    </location>
</feature>
<dbReference type="NCBIfam" id="TIGR01127">
    <property type="entry name" value="ilvA_1Cterm"/>
    <property type="match status" value="1"/>
</dbReference>
<dbReference type="InterPro" id="IPR001926">
    <property type="entry name" value="TrpB-like_PALP"/>
</dbReference>
<keyword evidence="3" id="KW-0663">Pyridoxal phosphate</keyword>
<dbReference type="GO" id="GO:0006567">
    <property type="term" value="P:L-threonine catabolic process"/>
    <property type="evidence" value="ECO:0007669"/>
    <property type="project" value="InterPro"/>
</dbReference>
<gene>
    <name evidence="7" type="ORF">ANDGO_06150</name>
</gene>
<dbReference type="InterPro" id="IPR005789">
    <property type="entry name" value="Thr_deHydtase_catblc"/>
</dbReference>
<dbReference type="GO" id="GO:0006565">
    <property type="term" value="P:L-serine catabolic process"/>
    <property type="evidence" value="ECO:0007669"/>
    <property type="project" value="TreeGrafter"/>
</dbReference>
<feature type="domain" description="ACT" evidence="6">
    <location>
        <begin position="433"/>
        <end position="513"/>
    </location>
</feature>
<dbReference type="CDD" id="cd01562">
    <property type="entry name" value="Thr-dehyd"/>
    <property type="match status" value="1"/>
</dbReference>
<comment type="caution">
    <text evidence="7">The sequence shown here is derived from an EMBL/GenBank/DDBJ whole genome shotgun (WGS) entry which is preliminary data.</text>
</comment>
<dbReference type="SUPFAM" id="SSF55021">
    <property type="entry name" value="ACT-like"/>
    <property type="match status" value="1"/>
</dbReference>
<dbReference type="InterPro" id="IPR044561">
    <property type="entry name" value="ACT_ThrD-II-like"/>
</dbReference>
<dbReference type="Gene3D" id="3.30.70.260">
    <property type="match status" value="1"/>
</dbReference>
<dbReference type="Gene3D" id="3.40.50.1100">
    <property type="match status" value="2"/>
</dbReference>
<dbReference type="InterPro" id="IPR050147">
    <property type="entry name" value="Ser/Thr_Dehydratase"/>
</dbReference>
<dbReference type="GO" id="GO:0009097">
    <property type="term" value="P:isoleucine biosynthetic process"/>
    <property type="evidence" value="ECO:0007669"/>
    <property type="project" value="TreeGrafter"/>
</dbReference>
<dbReference type="GO" id="GO:0004794">
    <property type="term" value="F:threonine deaminase activity"/>
    <property type="evidence" value="ECO:0007669"/>
    <property type="project" value="InterPro"/>
</dbReference>
<dbReference type="InterPro" id="IPR036052">
    <property type="entry name" value="TrpB-like_PALP_sf"/>
</dbReference>
<dbReference type="SUPFAM" id="SSF53686">
    <property type="entry name" value="Tryptophan synthase beta subunit-like PLP-dependent enzymes"/>
    <property type="match status" value="1"/>
</dbReference>
<dbReference type="EMBL" id="VRVR01000041">
    <property type="protein sequence ID" value="KAF0852379.1"/>
    <property type="molecule type" value="Genomic_DNA"/>
</dbReference>
<keyword evidence="8" id="KW-1185">Reference proteome</keyword>
<proteinExistence type="inferred from homology"/>
<dbReference type="InterPro" id="IPR045865">
    <property type="entry name" value="ACT-like_dom_sf"/>
</dbReference>
<dbReference type="Proteomes" id="UP000799049">
    <property type="component" value="Unassembled WGS sequence"/>
</dbReference>
<reference evidence="7" key="1">
    <citation type="submission" date="2019-09" db="EMBL/GenBank/DDBJ databases">
        <title>The Mitochondrial Proteome of the Jakobid, Andalucia godoyi, a Protist With the Most Gene-Rich and Bacteria-Like Mitochondrial Genome.</title>
        <authorList>
            <person name="Gray M.W."/>
            <person name="Burger G."/>
            <person name="Derelle R."/>
            <person name="Klimes V."/>
            <person name="Leger M."/>
            <person name="Sarrasin M."/>
            <person name="Vlcek C."/>
            <person name="Roger A.J."/>
            <person name="Elias M."/>
            <person name="Lang B.F."/>
        </authorList>
    </citation>
    <scope>NUCLEOTIDE SEQUENCE</scope>
    <source>
        <strain evidence="7">And28</strain>
    </source>
</reference>
<evidence type="ECO:0000256" key="1">
    <source>
        <dbReference type="ARBA" id="ARBA00001933"/>
    </source>
</evidence>
<accession>A0A8K0AJ51</accession>
<dbReference type="InterPro" id="IPR002912">
    <property type="entry name" value="ACT_dom"/>
</dbReference>
<sequence>MHRFRALRAHGRQFYSTFPEKLAVNPHPSSSSTTPSTMNSMHPPSLAADQDDPLVPSLHSAYEEQSNGNGSSFSTGNPGSSSSSSSSGSGNQSSNGGVGTGTTAVRLPSFHDVVAARKRIAGRLRVTPLNYSHGLSKLTNNDVYIKLENNQVTGSYKERGALNNLLQLSPQEAKNGVVLASAGNHAQAVAFHAQALGIDAKIVMPTTTPIAKIVGTRRWGGTIILHGESFDDAAMEAQKISIAENRLYVHAFDRFNTIAGQGTLGLELFDQCPDLDAVVVPIGGGGVIAGVSMVLKELNPDIKVFGVEAENMASGFLSKKQHIVTEVPFRATIADGIAVRRVGNMVLPYLEKYVDDIALVNENEISLAVLRLLQYEKTVVEGSGSTTLAALLNKKLPLENKKVALICTGGNIDMTILGKIIERGLVQDGRLARIVVTMHDRPGSLAQVLSAIGKEKASVRQVEHERAFMDMKTPIGFVKTQIELETESFEHVERIIDSLKNCPPVVSIGLQDPTGTIRTQLD</sequence>
<evidence type="ECO:0000313" key="8">
    <source>
        <dbReference type="Proteomes" id="UP000799049"/>
    </source>
</evidence>
<evidence type="ECO:0000256" key="3">
    <source>
        <dbReference type="ARBA" id="ARBA00022898"/>
    </source>
</evidence>
<feature type="compositionally biased region" description="Low complexity" evidence="5">
    <location>
        <begin position="66"/>
        <end position="95"/>
    </location>
</feature>
<dbReference type="CDD" id="cd04886">
    <property type="entry name" value="ACT_ThrD-II-like"/>
    <property type="match status" value="1"/>
</dbReference>
<organism evidence="7 8">
    <name type="scientific">Andalucia godoyi</name>
    <name type="common">Flagellate</name>
    <dbReference type="NCBI Taxonomy" id="505711"/>
    <lineage>
        <taxon>Eukaryota</taxon>
        <taxon>Discoba</taxon>
        <taxon>Jakobida</taxon>
        <taxon>Andalucina</taxon>
        <taxon>Andaluciidae</taxon>
        <taxon>Andalucia</taxon>
    </lineage>
</organism>
<evidence type="ECO:0000256" key="4">
    <source>
        <dbReference type="ARBA" id="ARBA00023239"/>
    </source>
</evidence>
<keyword evidence="4" id="KW-0456">Lyase</keyword>
<dbReference type="PANTHER" id="PTHR48078:SF19">
    <property type="entry name" value="ACT DOMAIN-CONTAINING PROTEIN"/>
    <property type="match status" value="1"/>
</dbReference>
<dbReference type="PANTHER" id="PTHR48078">
    <property type="entry name" value="THREONINE DEHYDRATASE, MITOCHONDRIAL-RELATED"/>
    <property type="match status" value="1"/>
</dbReference>
<comment type="cofactor">
    <cofactor evidence="1">
        <name>pyridoxal 5'-phosphate</name>
        <dbReference type="ChEBI" id="CHEBI:597326"/>
    </cofactor>
</comment>
<name>A0A8K0AJ51_ANDGO</name>
<comment type="similarity">
    <text evidence="2">Belongs to the serine/threonine dehydratase family.</text>
</comment>
<dbReference type="Pfam" id="PF00291">
    <property type="entry name" value="PALP"/>
    <property type="match status" value="1"/>
</dbReference>
<evidence type="ECO:0000256" key="5">
    <source>
        <dbReference type="SAM" id="MobiDB-lite"/>
    </source>
</evidence>
<dbReference type="Pfam" id="PF13291">
    <property type="entry name" value="ACT_4"/>
    <property type="match status" value="1"/>
</dbReference>
<feature type="region of interest" description="Disordered" evidence="5">
    <location>
        <begin position="20"/>
        <end position="104"/>
    </location>
</feature>